<comment type="subunit">
    <text evidence="8">Heterotetramer composed of ParC and ParE.</text>
</comment>
<dbReference type="Gene3D" id="3.90.199.10">
    <property type="entry name" value="Topoisomerase II, domain 5"/>
    <property type="match status" value="1"/>
</dbReference>
<protein>
    <recommendedName>
        <fullName evidence="9">DNA gyrase subunit A</fullName>
        <ecNumber evidence="9">5.6.2.2</ecNumber>
    </recommendedName>
</protein>
<evidence type="ECO:0000256" key="10">
    <source>
        <dbReference type="PROSITE-ProRule" id="PRU01384"/>
    </source>
</evidence>
<keyword evidence="3 9" id="KW-0547">Nucleotide-binding</keyword>
<gene>
    <name evidence="9 13" type="primary">gyrA</name>
    <name evidence="13" type="ORF">IAD51_01875</name>
</gene>
<dbReference type="NCBIfam" id="NF004043">
    <property type="entry name" value="PRK05560.1"/>
    <property type="match status" value="1"/>
</dbReference>
<comment type="miscellaneous">
    <text evidence="9">Few gyrases are as efficient as E.coli at forming negative supercoils. Not all organisms have 2 type II topoisomerases; in organisms with a single type II topoisomerase this enzyme also has to decatenate newly replicated chromosomes.</text>
</comment>
<dbReference type="GO" id="GO:0034335">
    <property type="term" value="F:DNA negative supercoiling activity"/>
    <property type="evidence" value="ECO:0007669"/>
    <property type="project" value="UniProtKB-ARBA"/>
</dbReference>
<feature type="region of interest" description="Disordered" evidence="11">
    <location>
        <begin position="817"/>
        <end position="859"/>
    </location>
</feature>
<evidence type="ECO:0000256" key="5">
    <source>
        <dbReference type="ARBA" id="ARBA00023029"/>
    </source>
</evidence>
<comment type="subcellular location">
    <subcellularLocation>
        <location evidence="9">Cytoplasm</location>
    </subcellularLocation>
</comment>
<dbReference type="CDD" id="cd00187">
    <property type="entry name" value="TOP4c"/>
    <property type="match status" value="1"/>
</dbReference>
<dbReference type="Proteomes" id="UP000824088">
    <property type="component" value="Unassembled WGS sequence"/>
</dbReference>
<keyword evidence="4 9" id="KW-0067">ATP-binding</keyword>
<reference evidence="13" key="2">
    <citation type="journal article" date="2021" name="PeerJ">
        <title>Extensive microbial diversity within the chicken gut microbiome revealed by metagenomics and culture.</title>
        <authorList>
            <person name="Gilroy R."/>
            <person name="Ravi A."/>
            <person name="Getino M."/>
            <person name="Pursley I."/>
            <person name="Horton D.L."/>
            <person name="Alikhan N.F."/>
            <person name="Baker D."/>
            <person name="Gharbi K."/>
            <person name="Hall N."/>
            <person name="Watson M."/>
            <person name="Adriaenssens E.M."/>
            <person name="Foster-Nyarko E."/>
            <person name="Jarju S."/>
            <person name="Secka A."/>
            <person name="Antonio M."/>
            <person name="Oren A."/>
            <person name="Chaudhuri R.R."/>
            <person name="La Ragione R."/>
            <person name="Hildebrand F."/>
            <person name="Pallen M.J."/>
        </authorList>
    </citation>
    <scope>NUCLEOTIDE SEQUENCE</scope>
    <source>
        <strain evidence="13">1063</strain>
    </source>
</reference>
<evidence type="ECO:0000256" key="8">
    <source>
        <dbReference type="ARBA" id="ARBA00063644"/>
    </source>
</evidence>
<dbReference type="Pfam" id="PF03989">
    <property type="entry name" value="DNA_gyraseA_C"/>
    <property type="match status" value="6"/>
</dbReference>
<dbReference type="InterPro" id="IPR013758">
    <property type="entry name" value="Topo_IIA_A/C_ab"/>
</dbReference>
<comment type="catalytic activity">
    <reaction evidence="1 9 10">
        <text>ATP-dependent breakage, passage and rejoining of double-stranded DNA.</text>
        <dbReference type="EC" id="5.6.2.2"/>
    </reaction>
</comment>
<keyword evidence="9" id="KW-0963">Cytoplasm</keyword>
<comment type="caution">
    <text evidence="9">Lacks conserved residue(s) required for the propagation of feature annotation.</text>
</comment>
<dbReference type="Gene3D" id="2.120.10.90">
    <property type="entry name" value="DNA gyrase/topoisomerase IV, subunit A, C-terminal"/>
    <property type="match status" value="1"/>
</dbReference>
<evidence type="ECO:0000256" key="4">
    <source>
        <dbReference type="ARBA" id="ARBA00022840"/>
    </source>
</evidence>
<dbReference type="InterPro" id="IPR002205">
    <property type="entry name" value="Topo_IIA_dom_A"/>
</dbReference>
<dbReference type="AlphaFoldDB" id="A0A9D1HR54"/>
<keyword evidence="6 9" id="KW-0238">DNA-binding</keyword>
<dbReference type="NCBIfam" id="TIGR01063">
    <property type="entry name" value="gyrA"/>
    <property type="match status" value="1"/>
</dbReference>
<comment type="function">
    <text evidence="9">A type II topoisomerase that negatively supercoils closed circular double-stranded (ds) DNA in an ATP-dependent manner to modulate DNA topology and maintain chromosomes in an underwound state. Negative supercoiling favors strand separation, and DNA replication, transcription, recombination and repair, all of which involve strand separation. Also able to catalyze the interconversion of other topological isomers of dsDNA rings, including catenanes and knotted rings. Type II topoisomerases break and join 2 DNA strands simultaneously in an ATP-dependent manner.</text>
</comment>
<evidence type="ECO:0000256" key="6">
    <source>
        <dbReference type="ARBA" id="ARBA00023125"/>
    </source>
</evidence>
<dbReference type="GO" id="GO:0005694">
    <property type="term" value="C:chromosome"/>
    <property type="evidence" value="ECO:0007669"/>
    <property type="project" value="InterPro"/>
</dbReference>
<organism evidence="13 14">
    <name type="scientific">Candidatus Limadaptatus stercorigallinarum</name>
    <dbReference type="NCBI Taxonomy" id="2840845"/>
    <lineage>
        <taxon>Bacteria</taxon>
        <taxon>Bacillati</taxon>
        <taxon>Bacillota</taxon>
        <taxon>Clostridia</taxon>
        <taxon>Eubacteriales</taxon>
        <taxon>Candidatus Limadaptatus</taxon>
    </lineage>
</organism>
<dbReference type="PROSITE" id="PS52040">
    <property type="entry name" value="TOPO_IIA"/>
    <property type="match status" value="1"/>
</dbReference>
<evidence type="ECO:0000256" key="1">
    <source>
        <dbReference type="ARBA" id="ARBA00000185"/>
    </source>
</evidence>
<dbReference type="GO" id="GO:0003677">
    <property type="term" value="F:DNA binding"/>
    <property type="evidence" value="ECO:0007669"/>
    <property type="project" value="UniProtKB-UniRule"/>
</dbReference>
<dbReference type="GO" id="GO:0005737">
    <property type="term" value="C:cytoplasm"/>
    <property type="evidence" value="ECO:0007669"/>
    <property type="project" value="UniProtKB-SubCell"/>
</dbReference>
<dbReference type="InterPro" id="IPR050220">
    <property type="entry name" value="Type_II_DNA_Topoisomerases"/>
</dbReference>
<feature type="active site" description="O-(5'-phospho-DNA)-tyrosine intermediate" evidence="9 10">
    <location>
        <position position="134"/>
    </location>
</feature>
<dbReference type="FunFam" id="2.120.10.90:FF:000005">
    <property type="entry name" value="DNA topoisomerase 4 subunit A"/>
    <property type="match status" value="1"/>
</dbReference>
<evidence type="ECO:0000259" key="12">
    <source>
        <dbReference type="PROSITE" id="PS52040"/>
    </source>
</evidence>
<evidence type="ECO:0000256" key="2">
    <source>
        <dbReference type="ARBA" id="ARBA00008263"/>
    </source>
</evidence>
<comment type="caution">
    <text evidence="13">The sequence shown here is derived from an EMBL/GenBank/DDBJ whole genome shotgun (WGS) entry which is preliminary data.</text>
</comment>
<dbReference type="Pfam" id="PF00521">
    <property type="entry name" value="DNA_topoisoIV"/>
    <property type="match status" value="1"/>
</dbReference>
<dbReference type="InterPro" id="IPR013757">
    <property type="entry name" value="Topo_IIA_A_a_sf"/>
</dbReference>
<proteinExistence type="inferred from homology"/>
<dbReference type="HAMAP" id="MF_01897">
    <property type="entry name" value="GyrA"/>
    <property type="match status" value="1"/>
</dbReference>
<feature type="compositionally biased region" description="Low complexity" evidence="11">
    <location>
        <begin position="838"/>
        <end position="850"/>
    </location>
</feature>
<evidence type="ECO:0000256" key="11">
    <source>
        <dbReference type="SAM" id="MobiDB-lite"/>
    </source>
</evidence>
<dbReference type="PANTHER" id="PTHR43493">
    <property type="entry name" value="DNA GYRASE/TOPOISOMERASE SUBUNIT A"/>
    <property type="match status" value="1"/>
</dbReference>
<dbReference type="GO" id="GO:0009330">
    <property type="term" value="C:DNA topoisomerase type II (double strand cut, ATP-hydrolyzing) complex"/>
    <property type="evidence" value="ECO:0007669"/>
    <property type="project" value="TreeGrafter"/>
</dbReference>
<evidence type="ECO:0000256" key="3">
    <source>
        <dbReference type="ARBA" id="ARBA00022741"/>
    </source>
</evidence>
<comment type="subunit">
    <text evidence="9">Heterotetramer, composed of two GyrA and two GyrB chains. In the heterotetramer, GyrA contains the active site tyrosine that forms a transient covalent intermediate with DNA, while GyrB binds cofactors and catalyzes ATP hydrolysis.</text>
</comment>
<evidence type="ECO:0000313" key="14">
    <source>
        <dbReference type="Proteomes" id="UP000824088"/>
    </source>
</evidence>
<feature type="domain" description="Topo IIA-type catalytic" evidence="12">
    <location>
        <begin position="46"/>
        <end position="510"/>
    </location>
</feature>
<name>A0A9D1HR54_9FIRM</name>
<comment type="similarity">
    <text evidence="2 9">Belongs to the type II topoisomerase GyrA/ParC subunit family.</text>
</comment>
<evidence type="ECO:0000313" key="13">
    <source>
        <dbReference type="EMBL" id="HIU20974.1"/>
    </source>
</evidence>
<dbReference type="InterPro" id="IPR006691">
    <property type="entry name" value="GyrA/parC_rep"/>
</dbReference>
<sequence>MSKDTQKDKEYLEHLADSKIVNVEVENELKKSFISYAMAVNVSRAIPDVRDGLKPVHRRILYAMSELNLTPDKPYRKSAMVVGEVLGKYHPHGDISVYDAMVRLAQDFSIRCPLVDGHGNFGSVDGDPPAAYRYTEARLSKIALEMIRDIDKRTVDFYPNFDDTREQPVVLPSRFPNLLVNGSDGIAVGMATSIPPHNLGEVIDAVVALIRNPELEVDDLMEYIPAPDYPTAGLVLGRAAIRQAYRTGRGGAVIRSRTEIEELPNGKSRIIITEIPYQVNKARLIENIADQVKDKRLEGISDISEETDRTGMRIVIDVKKDHNPQVVLNTLFKQTSLQVNNSIILLALVDGVPRILNLKQILEYYIAHQEDVIIRRTKFDLEKAEEREHILNGLAIALANIDEVVELLKKSADRQAAIDNLTERFLLSEKQAVAILEMRLQRLTGLEVEKINEELEQKRAEIVEYKRILGSEEAVKEIIVTELTEIKERYGTPRRSELSYDYSEINIADLIDKEDIVVSMTHGGYVKRLPVAEYRSQRRGGMGVTAHKAKDDDFIEHIFVSNTHQDMLFFTNLGKVFTMKGYEIPEASKTSRGRAIINLLQLSPGEKVQTVLPLPEEREGKFLMLATKRGLIKKTPLEEFASIKRNGKIAIKFMEEDELIEAVLTSGDDQLIMASSEGYCIRFHEKDVRPTGRTAMGVKSMRIPEGAHMVDLAVVHDGCEILTITTQGYGKRSNVADYPLQGRAGKGVKAGVFNDKTGDLAGLKVIPADMDVMMITDGGIIIRVQADEISKIGRATQGVRIMKLKGEEAKVVSIALTPHEEEEELPAEENAAAEENAEGASAGSEQPSAEAEAETPAEE</sequence>
<dbReference type="InterPro" id="IPR005743">
    <property type="entry name" value="GyrA"/>
</dbReference>
<keyword evidence="7 9" id="KW-0413">Isomerase</keyword>
<dbReference type="NCBIfam" id="NF004044">
    <property type="entry name" value="PRK05561.1"/>
    <property type="match status" value="1"/>
</dbReference>
<dbReference type="Gene3D" id="3.30.1360.40">
    <property type="match status" value="1"/>
</dbReference>
<dbReference type="GO" id="GO:0006261">
    <property type="term" value="P:DNA-templated DNA replication"/>
    <property type="evidence" value="ECO:0007669"/>
    <property type="project" value="UniProtKB-UniRule"/>
</dbReference>
<reference evidence="13" key="1">
    <citation type="submission" date="2020-10" db="EMBL/GenBank/DDBJ databases">
        <authorList>
            <person name="Gilroy R."/>
        </authorList>
    </citation>
    <scope>NUCLEOTIDE SEQUENCE</scope>
    <source>
        <strain evidence="13">1063</strain>
    </source>
</reference>
<keyword evidence="5 9" id="KW-0799">Topoisomerase</keyword>
<dbReference type="InterPro" id="IPR035516">
    <property type="entry name" value="Gyrase/topoIV_suA_C"/>
</dbReference>
<evidence type="ECO:0000256" key="7">
    <source>
        <dbReference type="ARBA" id="ARBA00023235"/>
    </source>
</evidence>
<dbReference type="PANTHER" id="PTHR43493:SF5">
    <property type="entry name" value="DNA GYRASE SUBUNIT A, CHLOROPLASTIC_MITOCHONDRIAL"/>
    <property type="match status" value="1"/>
</dbReference>
<feature type="compositionally biased region" description="Acidic residues" evidence="11">
    <location>
        <begin position="820"/>
        <end position="837"/>
    </location>
</feature>
<dbReference type="GO" id="GO:0006265">
    <property type="term" value="P:DNA topological change"/>
    <property type="evidence" value="ECO:0007669"/>
    <property type="project" value="UniProtKB-UniRule"/>
</dbReference>
<dbReference type="GO" id="GO:0005524">
    <property type="term" value="F:ATP binding"/>
    <property type="evidence" value="ECO:0007669"/>
    <property type="project" value="UniProtKB-UniRule"/>
</dbReference>
<dbReference type="FunFam" id="1.10.268.10:FF:000001">
    <property type="entry name" value="DNA gyrase subunit A"/>
    <property type="match status" value="1"/>
</dbReference>
<dbReference type="EMBL" id="DVMN01000031">
    <property type="protein sequence ID" value="HIU20974.1"/>
    <property type="molecule type" value="Genomic_DNA"/>
</dbReference>
<dbReference type="Gene3D" id="1.10.268.10">
    <property type="entry name" value="Topoisomerase, domain 3"/>
    <property type="match status" value="1"/>
</dbReference>
<dbReference type="SUPFAM" id="SSF101904">
    <property type="entry name" value="GyrA/ParC C-terminal domain-like"/>
    <property type="match status" value="1"/>
</dbReference>
<dbReference type="SUPFAM" id="SSF56719">
    <property type="entry name" value="Type II DNA topoisomerase"/>
    <property type="match status" value="1"/>
</dbReference>
<dbReference type="EC" id="5.6.2.2" evidence="9"/>
<dbReference type="FunFam" id="3.90.199.10:FF:000001">
    <property type="entry name" value="DNA gyrase subunit A"/>
    <property type="match status" value="1"/>
</dbReference>
<dbReference type="SMART" id="SM00434">
    <property type="entry name" value="TOP4c"/>
    <property type="match status" value="1"/>
</dbReference>
<dbReference type="FunFam" id="3.30.1360.40:FF:000002">
    <property type="entry name" value="DNA gyrase subunit A"/>
    <property type="match status" value="1"/>
</dbReference>
<evidence type="ECO:0000256" key="9">
    <source>
        <dbReference type="HAMAP-Rule" id="MF_01897"/>
    </source>
</evidence>
<dbReference type="InterPro" id="IPR013760">
    <property type="entry name" value="Topo_IIA-like_dom_sf"/>
</dbReference>
<accession>A0A9D1HR54</accession>